<gene>
    <name evidence="1" type="ORF">MNO81_24765</name>
</gene>
<reference evidence="1" key="1">
    <citation type="journal article" date="2023" name="Environ. Microbiol.">
        <title>The 2-methylpropene degradation pathway in Mycobacteriaceae family strains.</title>
        <authorList>
            <person name="Helbich S."/>
            <person name="Barrantes I."/>
            <person name="Dos Anjos Borges L.G."/>
            <person name="Pieper D.H."/>
            <person name="Vainshtein Y."/>
            <person name="Sohn K."/>
            <person name="Engesser K.H."/>
        </authorList>
    </citation>
    <scope>NUCLEOTIDE SEQUENCE</scope>
    <source>
        <strain evidence="1">IBE100</strain>
    </source>
</reference>
<proteinExistence type="predicted"/>
<keyword evidence="2" id="KW-1185">Reference proteome</keyword>
<accession>A0ABT6GXA9</accession>
<comment type="caution">
    <text evidence="1">The sequence shown here is derived from an EMBL/GenBank/DDBJ whole genome shotgun (WGS) entry which is preliminary data.</text>
</comment>
<dbReference type="EMBL" id="JAKZMO010000027">
    <property type="protein sequence ID" value="MDG5486018.1"/>
    <property type="molecule type" value="Genomic_DNA"/>
</dbReference>
<evidence type="ECO:0000313" key="1">
    <source>
        <dbReference type="EMBL" id="MDG5486018.1"/>
    </source>
</evidence>
<dbReference type="RefSeq" id="WP_278223301.1">
    <property type="nucleotide sequence ID" value="NZ_JAKZMO010000027.1"/>
</dbReference>
<organism evidence="1 2">
    <name type="scientific">Mycolicibacterium gadium</name>
    <name type="common">Mycobacterium gadium</name>
    <dbReference type="NCBI Taxonomy" id="1794"/>
    <lineage>
        <taxon>Bacteria</taxon>
        <taxon>Bacillati</taxon>
        <taxon>Actinomycetota</taxon>
        <taxon>Actinomycetes</taxon>
        <taxon>Mycobacteriales</taxon>
        <taxon>Mycobacteriaceae</taxon>
        <taxon>Mycolicibacterium</taxon>
    </lineage>
</organism>
<evidence type="ECO:0000313" key="2">
    <source>
        <dbReference type="Proteomes" id="UP001154266"/>
    </source>
</evidence>
<protein>
    <recommendedName>
        <fullName evidence="3">Aminoglycoside phosphotransferase domain-containing protein</fullName>
    </recommendedName>
</protein>
<name>A0ABT6GXA9_MYCGU</name>
<evidence type="ECO:0008006" key="3">
    <source>
        <dbReference type="Google" id="ProtNLM"/>
    </source>
</evidence>
<sequence>MTYAAWVRGDYLGIDMPAHIDALRDGGAPFLTEAFRATGVLGSDGIVAAVTELREFRGGSTGRKALLSVIYDGADLPTDLFVKFSRDFDDVGRDGGRTQMKFEVRFALLSRTPGFPIEVPNCVFADYHGPSGTGLLITDRIPYGINGIEAHYDKCMDYAMPEPVEHYRALLGALGRLAGTHKAGALPTDLVEYFPVDMERLSVGDRDPYTADQLQRRVDRLAELAVVQPGLLPANVRSHEFLARLRHEVTRFPKQEKAIWRWLAAHSDHVALCHWNANVDNAWFWRRDGRLECGLMDWGCVGQMNVAMAIWGAMCSAETSMWNEDLDELLGVFLSEFSAAGGPTLSSTLVKQHLMLYVAIMGLAWLLDVPSYLLRLLPEPVADRFDARIADNEQARSRLLMMTNFLNYWETNDFVGVLDALDH</sequence>
<dbReference type="Proteomes" id="UP001154266">
    <property type="component" value="Unassembled WGS sequence"/>
</dbReference>